<feature type="region of interest" description="Disordered" evidence="4">
    <location>
        <begin position="857"/>
        <end position="923"/>
    </location>
</feature>
<dbReference type="Pfam" id="PF07496">
    <property type="entry name" value="zf-CW"/>
    <property type="match status" value="1"/>
</dbReference>
<feature type="compositionally biased region" description="Polar residues" evidence="4">
    <location>
        <begin position="978"/>
        <end position="992"/>
    </location>
</feature>
<feature type="region of interest" description="Disordered" evidence="4">
    <location>
        <begin position="787"/>
        <end position="836"/>
    </location>
</feature>
<evidence type="ECO:0000313" key="7">
    <source>
        <dbReference type="Proteomes" id="UP000593568"/>
    </source>
</evidence>
<keyword evidence="3" id="KW-0862">Zinc</keyword>
<feature type="region of interest" description="Disordered" evidence="4">
    <location>
        <begin position="1215"/>
        <end position="1309"/>
    </location>
</feature>
<evidence type="ECO:0000259" key="5">
    <source>
        <dbReference type="PROSITE" id="PS51050"/>
    </source>
</evidence>
<feature type="compositionally biased region" description="Polar residues" evidence="4">
    <location>
        <begin position="718"/>
        <end position="730"/>
    </location>
</feature>
<feature type="compositionally biased region" description="Basic and acidic residues" evidence="4">
    <location>
        <begin position="522"/>
        <end position="542"/>
    </location>
</feature>
<protein>
    <recommendedName>
        <fullName evidence="5">CW-type domain-containing protein</fullName>
    </recommendedName>
</protein>
<feature type="compositionally biased region" description="Polar residues" evidence="4">
    <location>
        <begin position="863"/>
        <end position="888"/>
    </location>
</feature>
<keyword evidence="7" id="KW-1185">Reference proteome</keyword>
<dbReference type="InterPro" id="IPR056406">
    <property type="entry name" value="THD_CWZF3/5/7"/>
</dbReference>
<dbReference type="PROSITE" id="PS51050">
    <property type="entry name" value="ZF_CW"/>
    <property type="match status" value="1"/>
</dbReference>
<evidence type="ECO:0000256" key="3">
    <source>
        <dbReference type="ARBA" id="ARBA00022833"/>
    </source>
</evidence>
<feature type="compositionally biased region" description="Polar residues" evidence="4">
    <location>
        <begin position="1249"/>
        <end position="1263"/>
    </location>
</feature>
<feature type="compositionally biased region" description="Polar residues" evidence="4">
    <location>
        <begin position="460"/>
        <end position="476"/>
    </location>
</feature>
<organism evidence="6 7">
    <name type="scientific">Gossypium trilobum</name>
    <dbReference type="NCBI Taxonomy" id="34281"/>
    <lineage>
        <taxon>Eukaryota</taxon>
        <taxon>Viridiplantae</taxon>
        <taxon>Streptophyta</taxon>
        <taxon>Embryophyta</taxon>
        <taxon>Tracheophyta</taxon>
        <taxon>Spermatophyta</taxon>
        <taxon>Magnoliopsida</taxon>
        <taxon>eudicotyledons</taxon>
        <taxon>Gunneridae</taxon>
        <taxon>Pentapetalae</taxon>
        <taxon>rosids</taxon>
        <taxon>malvids</taxon>
        <taxon>Malvales</taxon>
        <taxon>Malvaceae</taxon>
        <taxon>Malvoideae</taxon>
        <taxon>Gossypium</taxon>
    </lineage>
</organism>
<accession>A0A7J9DQD0</accession>
<dbReference type="InterPro" id="IPR055300">
    <property type="entry name" value="CWZF3/5/7"/>
</dbReference>
<dbReference type="Proteomes" id="UP000593568">
    <property type="component" value="Unassembled WGS sequence"/>
</dbReference>
<comment type="caution">
    <text evidence="6">The sequence shown here is derived from an EMBL/GenBank/DDBJ whole genome shotgun (WGS) entry which is preliminary data.</text>
</comment>
<dbReference type="PANTHER" id="PTHR46524:SF7">
    <property type="entry name" value="CW-TYPE ZINC FINGER"/>
    <property type="match status" value="1"/>
</dbReference>
<feature type="region of interest" description="Disordered" evidence="4">
    <location>
        <begin position="460"/>
        <end position="498"/>
    </location>
</feature>
<evidence type="ECO:0000256" key="1">
    <source>
        <dbReference type="ARBA" id="ARBA00022723"/>
    </source>
</evidence>
<dbReference type="PANTHER" id="PTHR46524">
    <property type="entry name" value="CW-TYPE ZINC FINGER"/>
    <property type="match status" value="1"/>
</dbReference>
<name>A0A7J9DQD0_9ROSI</name>
<dbReference type="GO" id="GO:0008270">
    <property type="term" value="F:zinc ion binding"/>
    <property type="evidence" value="ECO:0007669"/>
    <property type="project" value="UniProtKB-KW"/>
</dbReference>
<proteinExistence type="predicted"/>
<feature type="region of interest" description="Disordered" evidence="4">
    <location>
        <begin position="970"/>
        <end position="1041"/>
    </location>
</feature>
<feature type="compositionally biased region" description="Polar residues" evidence="4">
    <location>
        <begin position="1089"/>
        <end position="1102"/>
    </location>
</feature>
<feature type="compositionally biased region" description="Basic residues" evidence="4">
    <location>
        <begin position="996"/>
        <end position="1006"/>
    </location>
</feature>
<evidence type="ECO:0000256" key="2">
    <source>
        <dbReference type="ARBA" id="ARBA00022771"/>
    </source>
</evidence>
<feature type="compositionally biased region" description="Polar residues" evidence="4">
    <location>
        <begin position="511"/>
        <end position="521"/>
    </location>
</feature>
<feature type="compositionally biased region" description="Basic residues" evidence="4">
    <location>
        <begin position="796"/>
        <end position="809"/>
    </location>
</feature>
<feature type="region of interest" description="Disordered" evidence="4">
    <location>
        <begin position="1077"/>
        <end position="1190"/>
    </location>
</feature>
<gene>
    <name evidence="6" type="ORF">Gotri_012196</name>
</gene>
<evidence type="ECO:0000256" key="4">
    <source>
        <dbReference type="SAM" id="MobiDB-lite"/>
    </source>
</evidence>
<dbReference type="Gene3D" id="3.30.40.100">
    <property type="match status" value="1"/>
</dbReference>
<dbReference type="Pfam" id="PF24756">
    <property type="entry name" value="THD_CWZF3-5-7"/>
    <property type="match status" value="1"/>
</dbReference>
<feature type="compositionally biased region" description="Basic and acidic residues" evidence="4">
    <location>
        <begin position="1264"/>
        <end position="1277"/>
    </location>
</feature>
<feature type="region of interest" description="Disordered" evidence="4">
    <location>
        <begin position="511"/>
        <end position="542"/>
    </location>
</feature>
<feature type="compositionally biased region" description="Polar residues" evidence="4">
    <location>
        <begin position="1225"/>
        <end position="1241"/>
    </location>
</feature>
<feature type="compositionally biased region" description="Basic and acidic residues" evidence="4">
    <location>
        <begin position="1150"/>
        <end position="1159"/>
    </location>
</feature>
<feature type="domain" description="CW-type" evidence="5">
    <location>
        <begin position="632"/>
        <end position="685"/>
    </location>
</feature>
<keyword evidence="1" id="KW-0479">Metal-binding</keyword>
<dbReference type="EMBL" id="JABEZW010000004">
    <property type="protein sequence ID" value="MBA0762605.1"/>
    <property type="molecule type" value="Genomic_DNA"/>
</dbReference>
<reference evidence="6 7" key="1">
    <citation type="journal article" date="2019" name="Genome Biol. Evol.">
        <title>Insights into the evolution of the New World diploid cottons (Gossypium, subgenus Houzingenia) based on genome sequencing.</title>
        <authorList>
            <person name="Grover C.E."/>
            <person name="Arick M.A. 2nd"/>
            <person name="Thrash A."/>
            <person name="Conover J.L."/>
            <person name="Sanders W.S."/>
            <person name="Peterson D.G."/>
            <person name="Frelichowski J.E."/>
            <person name="Scheffler J.A."/>
            <person name="Scheffler B.E."/>
            <person name="Wendel J.F."/>
        </authorList>
    </citation>
    <scope>NUCLEOTIDE SEQUENCE [LARGE SCALE GENOMIC DNA]</scope>
    <source>
        <strain evidence="6">8</strain>
        <tissue evidence="6">Leaf</tissue>
    </source>
</reference>
<feature type="region of interest" description="Disordered" evidence="4">
    <location>
        <begin position="212"/>
        <end position="231"/>
    </location>
</feature>
<sequence length="1573" mass="172282">MISLGCNDTRKGLGLGFGAREMEETELEEGEACSNNDNDDAYDDTFGHKNDLSSLSYIDEKIQHILGHFQKDFEGGVSAENLGAKFGGYGSFLPTYQRSPGRSHPTSSPKVQNCNAPRFPNTIQLEDGRHPTNFGTFPALKASYANDSIKQEVSLTSTHAHELATRCEYADKKVSNLPDQKTLKLRIKMGSDNFLTQKNAAIYSGLGLDVSPSSSLDESPSESEGMYGGTQEPLFESPTSILQLMTSFPVPGEALLSPLSDHLLNLIVKEKILKENISNSGKGDEILLGDEKANSDSVEKKDFLVERNGGSKREIKNGNGIMSKKEVDIDALACEELVSKTLELPLLSNPYSAVGKVKDISIARNKGVHHVAVEESLEPILTQDIGWENPRVSSAQKVLEEQKTSVLDDNSGCTRKYEYIKAENTYNFVKAESNVPKGSKALNSEAVDPLRKKSNLKATLQEQNNLKLPSAKEQTFSGGKNKSKSSHGQGSLAAEVPKDSLRVGSSLMLKNKQTAHVNNNTNKKDLGDQKLERPFQKAEDRDRDFFGDVGESEHEENLTSSLEIRSKDRLKEDDMIGKNTLAINSSHNGRRSGKKREDLLASKSFPGATLDGASNSGCVNTVGASLGTAAPVLINENWVSCDKCLKWRLLPIGLNPSDLPEKWVCSMLNWLPAMNHCSVDEEETTKAVLTSHQVPAVVSQTNLQNNLDSTMSRLKSADTLQPEQNQQCSGSHAMPPSGRKKHGLKEISNAMDKDGPTPMKKNIQASVLSGSSTDITKSLVVSESSLCDPRKCGVPVKKHKSKQKKKHKVSEHGSGGGDAKTSKMKGKRIADQDCLRASKKIKSKSLHLVDENSMYEHAGKGDLSTSNDLPTASTGKDQPKPSQLSSYNAPKLDTEDRQQVSGKRPKDKVQVSSADGSVDLVNFDGGEVSRKRKADECINNQLYSGSYQIMGNHLQDGTVCAKEEFSKNEYRQEKKVRLSTTGGKDTSASKNNGKLEKKKIHSKNHHSGQELDSTLSQRRLCGTEDKNGGQLGGSRAKASIESSPNIRKVQFMNGSVDYLGQEVKYDIELTTADEHLDEENQNDKHGDDNVSQPRKSGKGSSWSKDRSQKFKSDYVDEMQGRTPLCKVKPKNGRNNFQERLGVKSNGSENRSVDDNKESMGKLSSESSKRENQRNVGQSDAKPDETGGQDVMCTVKKSIMQDGNVKKYMKRFHSDKSDSAEIASGRGNSPSLPPSGGTQNEILTHCPHPNGSQKGNRADGSQSDDALKVQKQIKEADRQNGAQHCSSRHTGHRIRGINAPSPMRKDSPNQAATNALKEATDLKHMADRVKNSGSIVESIGLYFQAALKFLYSASLLESCNNEGTKHGEMIQSMQIYSSTAKLFEFCAHEYERLNKMAAASLAYKCTEVAYMRVIYTSHANASRDRHELQTALQMVPPGESPSSSASDVDNLNHPTTADKVAFSKGVSPPQVAANHVISARNRPIFVRFLNFVSVVLLVCDFESATHAFIMAQDVNYAMEASRKSRITFAHSKSSLSGDEKGEVIYSVKKALDFNFQDIEGMLRLIRLAMEAVIH</sequence>
<dbReference type="InterPro" id="IPR011124">
    <property type="entry name" value="Znf_CW"/>
</dbReference>
<keyword evidence="2" id="KW-0863">Zinc-finger</keyword>
<feature type="compositionally biased region" description="Basic residues" evidence="4">
    <location>
        <begin position="1285"/>
        <end position="1294"/>
    </location>
</feature>
<feature type="region of interest" description="Disordered" evidence="4">
    <location>
        <begin position="718"/>
        <end position="742"/>
    </location>
</feature>
<feature type="compositionally biased region" description="Basic and acidic residues" evidence="4">
    <location>
        <begin position="1103"/>
        <end position="1114"/>
    </location>
</feature>
<evidence type="ECO:0000313" key="6">
    <source>
        <dbReference type="EMBL" id="MBA0762605.1"/>
    </source>
</evidence>